<sequence length="464" mass="51750">MCISEAVQIGTDQTYHKPKDLSSYGGCRQTFHEPKGLLSYGGCGQTFHEPKGLSSYVGCGQTFHKPKGLSSYGGCGQTFQEPKGLSSYGGYGQTFHELKSLSSYVGCGQTFHKPKGLSSYSRRRLTFPVEMECAARHIEAVGAFWVEMERAMQAVEAEVSSSVEMECAVRLVEVGFSSLVEMERAACQVEAVGITPSHLSFLFFDDMARRGKSRSCSPASKQRIATERWLVKPGVRETRNEKARIRAARNRARKKRVLPCEAHDTPVTASDHEDYDSQYDATEAVLTLDRNDSECDATEAVLANDDLPYLTDANLPSPHNSPSLQAIDEESCYDRSFDPDESILTMDNDLSCACDSPSLQTLEILVGQWRKEWLSEEIWNEAYDEALCRALSKGEHTIFVEQCAQHASEGRSLLESIKDVVHTHCPCCRERLKYDTILLYDLLVSVTSEVKFFEVKLVVDTVCN</sequence>
<comment type="caution">
    <text evidence="1">The sequence shown here is derived from an EMBL/GenBank/DDBJ whole genome shotgun (WGS) entry which is preliminary data.</text>
</comment>
<dbReference type="OrthoDB" id="2650893at2759"/>
<organism evidence="1 2">
    <name type="scientific">Suillus plorans</name>
    <dbReference type="NCBI Taxonomy" id="116603"/>
    <lineage>
        <taxon>Eukaryota</taxon>
        <taxon>Fungi</taxon>
        <taxon>Dikarya</taxon>
        <taxon>Basidiomycota</taxon>
        <taxon>Agaricomycotina</taxon>
        <taxon>Agaricomycetes</taxon>
        <taxon>Agaricomycetidae</taxon>
        <taxon>Boletales</taxon>
        <taxon>Suillineae</taxon>
        <taxon>Suillaceae</taxon>
        <taxon>Suillus</taxon>
    </lineage>
</organism>
<reference evidence="1" key="1">
    <citation type="journal article" date="2020" name="New Phytol.">
        <title>Comparative genomics reveals dynamic genome evolution in host specialist ectomycorrhizal fungi.</title>
        <authorList>
            <person name="Lofgren L.A."/>
            <person name="Nguyen N.H."/>
            <person name="Vilgalys R."/>
            <person name="Ruytinx J."/>
            <person name="Liao H.L."/>
            <person name="Branco S."/>
            <person name="Kuo A."/>
            <person name="LaButti K."/>
            <person name="Lipzen A."/>
            <person name="Andreopoulos W."/>
            <person name="Pangilinan J."/>
            <person name="Riley R."/>
            <person name="Hundley H."/>
            <person name="Na H."/>
            <person name="Barry K."/>
            <person name="Grigoriev I.V."/>
            <person name="Stajich J.E."/>
            <person name="Kennedy P.G."/>
        </authorList>
    </citation>
    <scope>NUCLEOTIDE SEQUENCE</scope>
    <source>
        <strain evidence="1">S12</strain>
    </source>
</reference>
<name>A0A9P7J2R0_9AGAM</name>
<protein>
    <submittedName>
        <fullName evidence="1">Uncharacterized protein</fullName>
    </submittedName>
</protein>
<dbReference type="Proteomes" id="UP000719766">
    <property type="component" value="Unassembled WGS sequence"/>
</dbReference>
<gene>
    <name evidence="1" type="ORF">HD556DRAFT_1305352</name>
</gene>
<accession>A0A9P7J2R0</accession>
<dbReference type="AlphaFoldDB" id="A0A9P7J2R0"/>
<dbReference type="EMBL" id="JABBWE010000010">
    <property type="protein sequence ID" value="KAG1799827.1"/>
    <property type="molecule type" value="Genomic_DNA"/>
</dbReference>
<keyword evidence="2" id="KW-1185">Reference proteome</keyword>
<evidence type="ECO:0000313" key="1">
    <source>
        <dbReference type="EMBL" id="KAG1799827.1"/>
    </source>
</evidence>
<evidence type="ECO:0000313" key="2">
    <source>
        <dbReference type="Proteomes" id="UP000719766"/>
    </source>
</evidence>
<dbReference type="RefSeq" id="XP_041164050.1">
    <property type="nucleotide sequence ID" value="XM_041299766.1"/>
</dbReference>
<dbReference type="GeneID" id="64593530"/>
<proteinExistence type="predicted"/>